<dbReference type="AlphaFoldDB" id="A0A1J1IIC4"/>
<sequence length="230" mass="25221">MILAEKIVSLALLISLTYGESENKKTTKRGIDDYGYPIGYNGWASSLKTNPLTSASNLERSNVFVPSAHDLSLLVAAAKKAAFDVRLAQEYVNAAKEEVLFLQKLVREKETLAQIASQKSEAAQHALRNEAQNAVLAQQKLAKAKAFAAEQQLKQALKDAEAAKAIQSSANNANTEIQKAEQAAKLSFFKQNIGPHKPFPNYLNLPTFPSSWRGIAYPLKPIFTPLTNSY</sequence>
<dbReference type="OrthoDB" id="7869593at2759"/>
<evidence type="ECO:0000313" key="3">
    <source>
        <dbReference type="EMBL" id="CRK99952.1"/>
    </source>
</evidence>
<reference evidence="3 4" key="1">
    <citation type="submission" date="2015-04" db="EMBL/GenBank/DDBJ databases">
        <authorList>
            <person name="Syromyatnikov M.Y."/>
            <person name="Popov V.N."/>
        </authorList>
    </citation>
    <scope>NUCLEOTIDE SEQUENCE [LARGE SCALE GENOMIC DNA]</scope>
</reference>
<keyword evidence="2" id="KW-0732">Signal</keyword>
<dbReference type="EMBL" id="CVRI01000054">
    <property type="protein sequence ID" value="CRK99952.1"/>
    <property type="molecule type" value="Genomic_DNA"/>
</dbReference>
<evidence type="ECO:0000256" key="1">
    <source>
        <dbReference type="SAM" id="Coils"/>
    </source>
</evidence>
<keyword evidence="4" id="KW-1185">Reference proteome</keyword>
<feature type="coiled-coil region" evidence="1">
    <location>
        <begin position="143"/>
        <end position="183"/>
    </location>
</feature>
<feature type="chain" id="PRO_5013334903" evidence="2">
    <location>
        <begin position="20"/>
        <end position="230"/>
    </location>
</feature>
<accession>A0A1J1IIC4</accession>
<gene>
    <name evidence="3" type="primary">putative GJ20415</name>
    <name evidence="3" type="ORF">CLUMA_CG013249</name>
</gene>
<feature type="signal peptide" evidence="2">
    <location>
        <begin position="1"/>
        <end position="19"/>
    </location>
</feature>
<protein>
    <submittedName>
        <fullName evidence="3">CLUMA_CG013249, isoform A</fullName>
    </submittedName>
</protein>
<organism evidence="3 4">
    <name type="scientific">Clunio marinus</name>
    <dbReference type="NCBI Taxonomy" id="568069"/>
    <lineage>
        <taxon>Eukaryota</taxon>
        <taxon>Metazoa</taxon>
        <taxon>Ecdysozoa</taxon>
        <taxon>Arthropoda</taxon>
        <taxon>Hexapoda</taxon>
        <taxon>Insecta</taxon>
        <taxon>Pterygota</taxon>
        <taxon>Neoptera</taxon>
        <taxon>Endopterygota</taxon>
        <taxon>Diptera</taxon>
        <taxon>Nematocera</taxon>
        <taxon>Chironomoidea</taxon>
        <taxon>Chironomidae</taxon>
        <taxon>Clunio</taxon>
    </lineage>
</organism>
<evidence type="ECO:0000256" key="2">
    <source>
        <dbReference type="SAM" id="SignalP"/>
    </source>
</evidence>
<name>A0A1J1IIC4_9DIPT</name>
<evidence type="ECO:0000313" key="4">
    <source>
        <dbReference type="Proteomes" id="UP000183832"/>
    </source>
</evidence>
<proteinExistence type="predicted"/>
<keyword evidence="1" id="KW-0175">Coiled coil</keyword>
<dbReference type="Proteomes" id="UP000183832">
    <property type="component" value="Unassembled WGS sequence"/>
</dbReference>